<feature type="region of interest" description="Disordered" evidence="1">
    <location>
        <begin position="1"/>
        <end position="68"/>
    </location>
</feature>
<organism evidence="2 3">
    <name type="scientific">Hypholoma sublateritium (strain FD-334 SS-4)</name>
    <dbReference type="NCBI Taxonomy" id="945553"/>
    <lineage>
        <taxon>Eukaryota</taxon>
        <taxon>Fungi</taxon>
        <taxon>Dikarya</taxon>
        <taxon>Basidiomycota</taxon>
        <taxon>Agaricomycotina</taxon>
        <taxon>Agaricomycetes</taxon>
        <taxon>Agaricomycetidae</taxon>
        <taxon>Agaricales</taxon>
        <taxon>Agaricineae</taxon>
        <taxon>Strophariaceae</taxon>
        <taxon>Hypholoma</taxon>
    </lineage>
</organism>
<dbReference type="AlphaFoldDB" id="A0A0D2MAH4"/>
<reference evidence="3" key="1">
    <citation type="submission" date="2014-04" db="EMBL/GenBank/DDBJ databases">
        <title>Evolutionary Origins and Diversification of the Mycorrhizal Mutualists.</title>
        <authorList>
            <consortium name="DOE Joint Genome Institute"/>
            <consortium name="Mycorrhizal Genomics Consortium"/>
            <person name="Kohler A."/>
            <person name="Kuo A."/>
            <person name="Nagy L.G."/>
            <person name="Floudas D."/>
            <person name="Copeland A."/>
            <person name="Barry K.W."/>
            <person name="Cichocki N."/>
            <person name="Veneault-Fourrey C."/>
            <person name="LaButti K."/>
            <person name="Lindquist E.A."/>
            <person name="Lipzen A."/>
            <person name="Lundell T."/>
            <person name="Morin E."/>
            <person name="Murat C."/>
            <person name="Riley R."/>
            <person name="Ohm R."/>
            <person name="Sun H."/>
            <person name="Tunlid A."/>
            <person name="Henrissat B."/>
            <person name="Grigoriev I.V."/>
            <person name="Hibbett D.S."/>
            <person name="Martin F."/>
        </authorList>
    </citation>
    <scope>NUCLEOTIDE SEQUENCE [LARGE SCALE GENOMIC DNA]</scope>
    <source>
        <strain evidence="3">FD-334 SS-4</strain>
    </source>
</reference>
<dbReference type="EMBL" id="KN817568">
    <property type="protein sequence ID" value="KJA20373.1"/>
    <property type="molecule type" value="Genomic_DNA"/>
</dbReference>
<gene>
    <name evidence="2" type="ORF">HYPSUDRAFT_68571</name>
</gene>
<evidence type="ECO:0000313" key="3">
    <source>
        <dbReference type="Proteomes" id="UP000054270"/>
    </source>
</evidence>
<feature type="compositionally biased region" description="Basic and acidic residues" evidence="1">
    <location>
        <begin position="23"/>
        <end position="37"/>
    </location>
</feature>
<proteinExistence type="predicted"/>
<evidence type="ECO:0000256" key="1">
    <source>
        <dbReference type="SAM" id="MobiDB-lite"/>
    </source>
</evidence>
<evidence type="ECO:0000313" key="2">
    <source>
        <dbReference type="EMBL" id="KJA20373.1"/>
    </source>
</evidence>
<keyword evidence="3" id="KW-1185">Reference proteome</keyword>
<name>A0A0D2MAH4_HYPSF</name>
<dbReference type="Proteomes" id="UP000054270">
    <property type="component" value="Unassembled WGS sequence"/>
</dbReference>
<protein>
    <submittedName>
        <fullName evidence="2">Uncharacterized protein</fullName>
    </submittedName>
</protein>
<accession>A0A0D2MAH4</accession>
<sequence length="133" mass="14206">MRAARSAPAPRIHNGATRTQRCTLHDSRGATGHRERYTTPPRAGHASVLPPPRRRLRPPPISSAQRSIPYDRCVSPQCALETTADRARSVLHGALSARASPSSSMPRAAPVTPAPLAVPGRAFVAFSSLRGEC</sequence>